<evidence type="ECO:0000313" key="7">
    <source>
        <dbReference type="EMBL" id="ARN77141.1"/>
    </source>
</evidence>
<keyword evidence="8" id="KW-1185">Reference proteome</keyword>
<dbReference type="InterPro" id="IPR019860">
    <property type="entry name" value="Motility-assoc_ABC_perm_GldF"/>
</dbReference>
<evidence type="ECO:0000256" key="6">
    <source>
        <dbReference type="SAM" id="Phobius"/>
    </source>
</evidence>
<dbReference type="EMBL" id="CP019344">
    <property type="protein sequence ID" value="ARN77141.1"/>
    <property type="molecule type" value="Genomic_DNA"/>
</dbReference>
<feature type="transmembrane region" description="Helical" evidence="6">
    <location>
        <begin position="95"/>
        <end position="119"/>
    </location>
</feature>
<dbReference type="GO" id="GO:0005886">
    <property type="term" value="C:plasma membrane"/>
    <property type="evidence" value="ECO:0007669"/>
    <property type="project" value="UniProtKB-SubCell"/>
</dbReference>
<dbReference type="STRING" id="331648.BST97_03570"/>
<dbReference type="InterPro" id="IPR051449">
    <property type="entry name" value="ABC-2_transporter_component"/>
</dbReference>
<keyword evidence="2" id="KW-1003">Cell membrane</keyword>
<dbReference type="RefSeq" id="WP_085765946.1">
    <property type="nucleotide sequence ID" value="NZ_CP019344.1"/>
</dbReference>
<evidence type="ECO:0000313" key="8">
    <source>
        <dbReference type="Proteomes" id="UP000193431"/>
    </source>
</evidence>
<keyword evidence="4 6" id="KW-1133">Transmembrane helix</keyword>
<feature type="transmembrane region" description="Helical" evidence="6">
    <location>
        <begin position="56"/>
        <end position="74"/>
    </location>
</feature>
<organism evidence="7 8">
    <name type="scientific">Nonlabens spongiae</name>
    <dbReference type="NCBI Taxonomy" id="331648"/>
    <lineage>
        <taxon>Bacteria</taxon>
        <taxon>Pseudomonadati</taxon>
        <taxon>Bacteroidota</taxon>
        <taxon>Flavobacteriia</taxon>
        <taxon>Flavobacteriales</taxon>
        <taxon>Flavobacteriaceae</taxon>
        <taxon>Nonlabens</taxon>
    </lineage>
</organism>
<name>A0A1W6MHR8_9FLAO</name>
<gene>
    <name evidence="7" type="ORF">BST97_03570</name>
</gene>
<keyword evidence="3 6" id="KW-0812">Transmembrane</keyword>
<feature type="transmembrane region" description="Helical" evidence="6">
    <location>
        <begin position="217"/>
        <end position="235"/>
    </location>
</feature>
<evidence type="ECO:0000256" key="2">
    <source>
        <dbReference type="ARBA" id="ARBA00022475"/>
    </source>
</evidence>
<proteinExistence type="predicted"/>
<dbReference type="PANTHER" id="PTHR30294:SF29">
    <property type="entry name" value="MULTIDRUG ABC TRANSPORTER PERMEASE YBHS-RELATED"/>
    <property type="match status" value="1"/>
</dbReference>
<reference evidence="7 8" key="1">
    <citation type="submission" date="2016-11" db="EMBL/GenBank/DDBJ databases">
        <title>Trade-off between light-utilization and light-protection in marine flavobacteria.</title>
        <authorList>
            <person name="Kumagai Y."/>
        </authorList>
    </citation>
    <scope>NUCLEOTIDE SEQUENCE [LARGE SCALE GENOMIC DNA]</scope>
    <source>
        <strain evidence="7 8">JCM 13191</strain>
    </source>
</reference>
<dbReference type="OrthoDB" id="9794512at2"/>
<dbReference type="AlphaFoldDB" id="A0A1W6MHR8"/>
<keyword evidence="5 6" id="KW-0472">Membrane</keyword>
<dbReference type="PANTHER" id="PTHR30294">
    <property type="entry name" value="MEMBRANE COMPONENT OF ABC TRANSPORTER YHHJ-RELATED"/>
    <property type="match status" value="1"/>
</dbReference>
<comment type="subcellular location">
    <subcellularLocation>
        <location evidence="1">Cell membrane</location>
        <topology evidence="1">Multi-pass membrane protein</topology>
    </subcellularLocation>
</comment>
<dbReference type="NCBIfam" id="TIGR03518">
    <property type="entry name" value="ABC_perm_GldF"/>
    <property type="match status" value="1"/>
</dbReference>
<sequence length="242" mass="27198">MRAIFLKEFNSFFSGLTGYLVIALFLLLSGLFVFVFEGDFNILDYGFADLTPFFLIVPWLFIFLIPAITMRSLTNERDLGTLELLVTRPLSLRKLLLGKYLAAVALMILALLPTLIYIFSIGQLGEEIYNLDYGSTFGSYLGLVFIALTYTSIGVFASTVTSNQIVAFLLAAVVSFLFYFGFESAATLFPDALFIEKIGLKYHFESIARGVLDTRDLIYFISIAVFFFALSEISLKQILDRK</sequence>
<feature type="transmembrane region" description="Helical" evidence="6">
    <location>
        <begin position="165"/>
        <end position="182"/>
    </location>
</feature>
<dbReference type="Proteomes" id="UP000193431">
    <property type="component" value="Chromosome"/>
</dbReference>
<evidence type="ECO:0000256" key="4">
    <source>
        <dbReference type="ARBA" id="ARBA00022989"/>
    </source>
</evidence>
<accession>A0A1W6MHR8</accession>
<dbReference type="GO" id="GO:0140359">
    <property type="term" value="F:ABC-type transporter activity"/>
    <property type="evidence" value="ECO:0007669"/>
    <property type="project" value="InterPro"/>
</dbReference>
<evidence type="ECO:0000256" key="5">
    <source>
        <dbReference type="ARBA" id="ARBA00023136"/>
    </source>
</evidence>
<feature type="transmembrane region" description="Helical" evidence="6">
    <location>
        <begin position="12"/>
        <end position="36"/>
    </location>
</feature>
<feature type="transmembrane region" description="Helical" evidence="6">
    <location>
        <begin position="139"/>
        <end position="158"/>
    </location>
</feature>
<evidence type="ECO:0000256" key="1">
    <source>
        <dbReference type="ARBA" id="ARBA00004651"/>
    </source>
</evidence>
<evidence type="ECO:0000256" key="3">
    <source>
        <dbReference type="ARBA" id="ARBA00022692"/>
    </source>
</evidence>
<protein>
    <submittedName>
        <fullName evidence="7">Gliding motility-associated ABC transporter permease subunit GldF</fullName>
    </submittedName>
</protein>
<dbReference type="Pfam" id="PF12679">
    <property type="entry name" value="ABC2_membrane_2"/>
    <property type="match status" value="1"/>
</dbReference>